<organism evidence="1 2">
    <name type="scientific">Capronia epimyces CBS 606.96</name>
    <dbReference type="NCBI Taxonomy" id="1182542"/>
    <lineage>
        <taxon>Eukaryota</taxon>
        <taxon>Fungi</taxon>
        <taxon>Dikarya</taxon>
        <taxon>Ascomycota</taxon>
        <taxon>Pezizomycotina</taxon>
        <taxon>Eurotiomycetes</taxon>
        <taxon>Chaetothyriomycetidae</taxon>
        <taxon>Chaetothyriales</taxon>
        <taxon>Herpotrichiellaceae</taxon>
        <taxon>Capronia</taxon>
    </lineage>
</organism>
<dbReference type="HOGENOM" id="CLU_1825057_0_0_1"/>
<dbReference type="EMBL" id="AMGY01000003">
    <property type="protein sequence ID" value="EXJ86969.1"/>
    <property type="molecule type" value="Genomic_DNA"/>
</dbReference>
<proteinExistence type="predicted"/>
<dbReference type="GeneID" id="19168048"/>
<evidence type="ECO:0000313" key="1">
    <source>
        <dbReference type="EMBL" id="EXJ86969.1"/>
    </source>
</evidence>
<accession>W9YXE7</accession>
<dbReference type="AlphaFoldDB" id="W9YXE7"/>
<sequence>MPPEEDDWGREAKQVKLPSQRSLTIQEHVNLGFCHENLAFGPWSFQPAACTYMWRCQNEIQYGVVYLPLGSATAAQAEQIFTFDAFSRQKTSVQYCFTTSLSGCTMNVVGSAIGCAIGTCSKSFGALDDCLALSNNSAGPE</sequence>
<dbReference type="RefSeq" id="XP_007732248.1">
    <property type="nucleotide sequence ID" value="XM_007734058.1"/>
</dbReference>
<comment type="caution">
    <text evidence="1">The sequence shown here is derived from an EMBL/GenBank/DDBJ whole genome shotgun (WGS) entry which is preliminary data.</text>
</comment>
<dbReference type="Proteomes" id="UP000019478">
    <property type="component" value="Unassembled WGS sequence"/>
</dbReference>
<protein>
    <submittedName>
        <fullName evidence="1">Uncharacterized protein</fullName>
    </submittedName>
</protein>
<dbReference type="OrthoDB" id="4149355at2759"/>
<evidence type="ECO:0000313" key="2">
    <source>
        <dbReference type="Proteomes" id="UP000019478"/>
    </source>
</evidence>
<name>W9YXE7_9EURO</name>
<gene>
    <name evidence="1" type="ORF">A1O3_03923</name>
</gene>
<reference evidence="1 2" key="1">
    <citation type="submission" date="2013-03" db="EMBL/GenBank/DDBJ databases">
        <title>The Genome Sequence of Capronia epimyces CBS 606.96.</title>
        <authorList>
            <consortium name="The Broad Institute Genomics Platform"/>
            <person name="Cuomo C."/>
            <person name="de Hoog S."/>
            <person name="Gorbushina A."/>
            <person name="Walker B."/>
            <person name="Young S.K."/>
            <person name="Zeng Q."/>
            <person name="Gargeya S."/>
            <person name="Fitzgerald M."/>
            <person name="Haas B."/>
            <person name="Abouelleil A."/>
            <person name="Allen A.W."/>
            <person name="Alvarado L."/>
            <person name="Arachchi H.M."/>
            <person name="Berlin A.M."/>
            <person name="Chapman S.B."/>
            <person name="Gainer-Dewar J."/>
            <person name="Goldberg J."/>
            <person name="Griggs A."/>
            <person name="Gujja S."/>
            <person name="Hansen M."/>
            <person name="Howarth C."/>
            <person name="Imamovic A."/>
            <person name="Ireland A."/>
            <person name="Larimer J."/>
            <person name="McCowan C."/>
            <person name="Murphy C."/>
            <person name="Pearson M."/>
            <person name="Poon T.W."/>
            <person name="Priest M."/>
            <person name="Roberts A."/>
            <person name="Saif S."/>
            <person name="Shea T."/>
            <person name="Sisk P."/>
            <person name="Sykes S."/>
            <person name="Wortman J."/>
            <person name="Nusbaum C."/>
            <person name="Birren B."/>
        </authorList>
    </citation>
    <scope>NUCLEOTIDE SEQUENCE [LARGE SCALE GENOMIC DNA]</scope>
    <source>
        <strain evidence="1 2">CBS 606.96</strain>
    </source>
</reference>
<keyword evidence="2" id="KW-1185">Reference proteome</keyword>